<evidence type="ECO:0000256" key="2">
    <source>
        <dbReference type="SAM" id="Coils"/>
    </source>
</evidence>
<feature type="coiled-coil region" evidence="2">
    <location>
        <begin position="43"/>
        <end position="77"/>
    </location>
</feature>
<evidence type="ECO:0000259" key="3">
    <source>
        <dbReference type="Pfam" id="PF00931"/>
    </source>
</evidence>
<evidence type="ECO:0000256" key="1">
    <source>
        <dbReference type="ARBA" id="ARBA00022821"/>
    </source>
</evidence>
<dbReference type="InterPro" id="IPR050905">
    <property type="entry name" value="Plant_NBS-LRR"/>
</dbReference>
<dbReference type="Gene3D" id="3.40.50.300">
    <property type="entry name" value="P-loop containing nucleotide triphosphate hydrolases"/>
    <property type="match status" value="1"/>
</dbReference>
<feature type="domain" description="NB-ARC" evidence="3">
    <location>
        <begin position="162"/>
        <end position="319"/>
    </location>
</feature>
<dbReference type="GO" id="GO:0043531">
    <property type="term" value="F:ADP binding"/>
    <property type="evidence" value="ECO:0007669"/>
    <property type="project" value="InterPro"/>
</dbReference>
<name>A0A5N6RTT2_9ROSI</name>
<evidence type="ECO:0000313" key="4">
    <source>
        <dbReference type="EMBL" id="KAE8125069.1"/>
    </source>
</evidence>
<dbReference type="OrthoDB" id="1898799at2759"/>
<dbReference type="PANTHER" id="PTHR33463">
    <property type="entry name" value="NB-ARC DOMAIN-CONTAINING PROTEIN-RELATED"/>
    <property type="match status" value="1"/>
</dbReference>
<keyword evidence="5" id="KW-1185">Reference proteome</keyword>
<dbReference type="Pfam" id="PF00931">
    <property type="entry name" value="NB-ARC"/>
    <property type="match status" value="1"/>
</dbReference>
<dbReference type="PANTHER" id="PTHR33463:SF215">
    <property type="entry name" value="NB-ARC DOMAIN DISEASE RESISTANCE PROTEIN"/>
    <property type="match status" value="1"/>
</dbReference>
<reference evidence="4 5" key="1">
    <citation type="submission" date="2019-06" db="EMBL/GenBank/DDBJ databases">
        <title>A chromosomal-level reference genome of Carpinus fangiana (Coryloideae, Betulaceae).</title>
        <authorList>
            <person name="Yang X."/>
            <person name="Wang Z."/>
            <person name="Zhang L."/>
            <person name="Hao G."/>
            <person name="Liu J."/>
            <person name="Yang Y."/>
        </authorList>
    </citation>
    <scope>NUCLEOTIDE SEQUENCE [LARGE SCALE GENOMIC DNA]</scope>
    <source>
        <strain evidence="4">Cfa_2016G</strain>
        <tissue evidence="4">Leaf</tissue>
    </source>
</reference>
<dbReference type="AlphaFoldDB" id="A0A5N6RTT2"/>
<organism evidence="4 5">
    <name type="scientific">Carpinus fangiana</name>
    <dbReference type="NCBI Taxonomy" id="176857"/>
    <lineage>
        <taxon>Eukaryota</taxon>
        <taxon>Viridiplantae</taxon>
        <taxon>Streptophyta</taxon>
        <taxon>Embryophyta</taxon>
        <taxon>Tracheophyta</taxon>
        <taxon>Spermatophyta</taxon>
        <taxon>Magnoliopsida</taxon>
        <taxon>eudicotyledons</taxon>
        <taxon>Gunneridae</taxon>
        <taxon>Pentapetalae</taxon>
        <taxon>rosids</taxon>
        <taxon>fabids</taxon>
        <taxon>Fagales</taxon>
        <taxon>Betulaceae</taxon>
        <taxon>Carpinus</taxon>
    </lineage>
</organism>
<evidence type="ECO:0000313" key="5">
    <source>
        <dbReference type="Proteomes" id="UP000327013"/>
    </source>
</evidence>
<accession>A0A5N6RTT2</accession>
<keyword evidence="2" id="KW-0175">Coiled coil</keyword>
<gene>
    <name evidence="4" type="ORF">FH972_019906</name>
</gene>
<dbReference type="InterPro" id="IPR027417">
    <property type="entry name" value="P-loop_NTPase"/>
</dbReference>
<keyword evidence="1" id="KW-0611">Plant defense</keyword>
<dbReference type="SUPFAM" id="SSF52540">
    <property type="entry name" value="P-loop containing nucleoside triphosphate hydrolases"/>
    <property type="match status" value="1"/>
</dbReference>
<sequence>MEAQILSAVLSAVAGQIAALFTGPIVAPIRQWLCYPFEYDKNMETMEKQLVMLQETIASVRNSVESARNNGEEIEDRVTTWLTKADETIEEATKVLRVEGRVCLNLMLRHQPSREAKKITQVIDEILENGRFEKFSFRPATQGIVTRSYKNYMDFESRMSTVKGLMEALGDANMNVIGMWGMAGVGKTTLARVVARQAKEEKLFEEVAMADVTQSPDLKRIQKEIAEMLDLKFDKKTVSGRASRLHERLSQDRKILVILDDIWEKLELETIGIPSKGCKLVLISRNRDVLVCEMDTQKDFGLEVLPKEEAWHLFENMAGDCVKDSNLRCVATETCS</sequence>
<proteinExistence type="predicted"/>
<dbReference type="EMBL" id="CM017328">
    <property type="protein sequence ID" value="KAE8125069.1"/>
    <property type="molecule type" value="Genomic_DNA"/>
</dbReference>
<protein>
    <recommendedName>
        <fullName evidence="3">NB-ARC domain-containing protein</fullName>
    </recommendedName>
</protein>
<dbReference type="Proteomes" id="UP000327013">
    <property type="component" value="Chromosome 8"/>
</dbReference>
<dbReference type="PRINTS" id="PR00364">
    <property type="entry name" value="DISEASERSIST"/>
</dbReference>
<dbReference type="InterPro" id="IPR002182">
    <property type="entry name" value="NB-ARC"/>
</dbReference>